<reference evidence="2 3" key="1">
    <citation type="journal article" date="2022" name="Nat. Ecol. Evol.">
        <title>A masculinizing supergene underlies an exaggerated male reproductive morph in a spider.</title>
        <authorList>
            <person name="Hendrickx F."/>
            <person name="De Corte Z."/>
            <person name="Sonet G."/>
            <person name="Van Belleghem S.M."/>
            <person name="Kostlbacher S."/>
            <person name="Vangestel C."/>
        </authorList>
    </citation>
    <scope>NUCLEOTIDE SEQUENCE [LARGE SCALE GENOMIC DNA]</scope>
    <source>
        <strain evidence="2">W744_W776</strain>
    </source>
</reference>
<keyword evidence="1" id="KW-0732">Signal</keyword>
<accession>A0AAV6U5K7</accession>
<proteinExistence type="predicted"/>
<comment type="caution">
    <text evidence="2">The sequence shown here is derived from an EMBL/GenBank/DDBJ whole genome shotgun (WGS) entry which is preliminary data.</text>
</comment>
<keyword evidence="3" id="KW-1185">Reference proteome</keyword>
<dbReference type="EMBL" id="JAFNEN010000647">
    <property type="protein sequence ID" value="KAG8179123.1"/>
    <property type="molecule type" value="Genomic_DNA"/>
</dbReference>
<dbReference type="Proteomes" id="UP000827092">
    <property type="component" value="Unassembled WGS sequence"/>
</dbReference>
<name>A0AAV6U5K7_9ARAC</name>
<sequence>MYPHAYILLILVIAQTFLLPQATSLREDEDLFLKQILQPNPENQRRLQKRQVRRGPFKENDLGLLQVLQPITKTPNQTKRKQTRDYIPEKLVNILNADNILEESMDKKITS</sequence>
<feature type="signal peptide" evidence="1">
    <location>
        <begin position="1"/>
        <end position="24"/>
    </location>
</feature>
<evidence type="ECO:0000313" key="3">
    <source>
        <dbReference type="Proteomes" id="UP000827092"/>
    </source>
</evidence>
<feature type="chain" id="PRO_5044000635" evidence="1">
    <location>
        <begin position="25"/>
        <end position="111"/>
    </location>
</feature>
<dbReference type="AlphaFoldDB" id="A0AAV6U5K7"/>
<organism evidence="2 3">
    <name type="scientific">Oedothorax gibbosus</name>
    <dbReference type="NCBI Taxonomy" id="931172"/>
    <lineage>
        <taxon>Eukaryota</taxon>
        <taxon>Metazoa</taxon>
        <taxon>Ecdysozoa</taxon>
        <taxon>Arthropoda</taxon>
        <taxon>Chelicerata</taxon>
        <taxon>Arachnida</taxon>
        <taxon>Araneae</taxon>
        <taxon>Araneomorphae</taxon>
        <taxon>Entelegynae</taxon>
        <taxon>Araneoidea</taxon>
        <taxon>Linyphiidae</taxon>
        <taxon>Erigoninae</taxon>
        <taxon>Oedothorax</taxon>
    </lineage>
</organism>
<evidence type="ECO:0000256" key="1">
    <source>
        <dbReference type="SAM" id="SignalP"/>
    </source>
</evidence>
<evidence type="ECO:0000313" key="2">
    <source>
        <dbReference type="EMBL" id="KAG8179123.1"/>
    </source>
</evidence>
<gene>
    <name evidence="2" type="ORF">JTE90_012532</name>
</gene>
<protein>
    <submittedName>
        <fullName evidence="2">Uncharacterized protein</fullName>
    </submittedName>
</protein>